<evidence type="ECO:0000256" key="1">
    <source>
        <dbReference type="SAM" id="MobiDB-lite"/>
    </source>
</evidence>
<dbReference type="EMBL" id="BAABGU010000001">
    <property type="protein sequence ID" value="GAA4562382.1"/>
    <property type="molecule type" value="Genomic_DNA"/>
</dbReference>
<keyword evidence="2" id="KW-1133">Transmembrane helix</keyword>
<evidence type="ECO:0000256" key="2">
    <source>
        <dbReference type="SAM" id="Phobius"/>
    </source>
</evidence>
<gene>
    <name evidence="3" type="ORF">GCM10023176_03540</name>
</gene>
<proteinExistence type="predicted"/>
<dbReference type="Proteomes" id="UP001500307">
    <property type="component" value="Unassembled WGS sequence"/>
</dbReference>
<keyword evidence="4" id="KW-1185">Reference proteome</keyword>
<sequence>MTGFPPTSLPLTLELNPGFRGTGDGHRSVGSAAVEIEFTHQRDRAYARRLVAASTARSGATHFVTGLIAAAAGIAALTAEPAWTYLPGCLGLGVGVGWMLKVLLLPRQAVRRLPAAWFQSRRYRFDDDGVAWTSAYGRSWVSWAAFGRVTVRPFAYLLWQPGGLAVWDVPRGSLTPAQDHQLAALFAAHIPASTAPVGPSGEQGPQATDRIRPPAP</sequence>
<feature type="transmembrane region" description="Helical" evidence="2">
    <location>
        <begin position="59"/>
        <end position="79"/>
    </location>
</feature>
<protein>
    <recommendedName>
        <fullName evidence="5">YcxB-like protein</fullName>
    </recommendedName>
</protein>
<reference evidence="4" key="1">
    <citation type="journal article" date="2019" name="Int. J. Syst. Evol. Microbiol.">
        <title>The Global Catalogue of Microorganisms (GCM) 10K type strain sequencing project: providing services to taxonomists for standard genome sequencing and annotation.</title>
        <authorList>
            <consortium name="The Broad Institute Genomics Platform"/>
            <consortium name="The Broad Institute Genome Sequencing Center for Infectious Disease"/>
            <person name="Wu L."/>
            <person name="Ma J."/>
        </authorList>
    </citation>
    <scope>NUCLEOTIDE SEQUENCE [LARGE SCALE GENOMIC DNA]</scope>
    <source>
        <strain evidence="4">JCM 3175</strain>
    </source>
</reference>
<evidence type="ECO:0008006" key="5">
    <source>
        <dbReference type="Google" id="ProtNLM"/>
    </source>
</evidence>
<keyword evidence="2" id="KW-0472">Membrane</keyword>
<organism evidence="3 4">
    <name type="scientific">Micromonospora coerulea</name>
    <dbReference type="NCBI Taxonomy" id="47856"/>
    <lineage>
        <taxon>Bacteria</taxon>
        <taxon>Bacillati</taxon>
        <taxon>Actinomycetota</taxon>
        <taxon>Actinomycetes</taxon>
        <taxon>Micromonosporales</taxon>
        <taxon>Micromonosporaceae</taxon>
        <taxon>Micromonospora</taxon>
    </lineage>
</organism>
<evidence type="ECO:0000313" key="4">
    <source>
        <dbReference type="Proteomes" id="UP001500307"/>
    </source>
</evidence>
<accession>A0ABP8S4Z2</accession>
<feature type="region of interest" description="Disordered" evidence="1">
    <location>
        <begin position="195"/>
        <end position="216"/>
    </location>
</feature>
<keyword evidence="2" id="KW-0812">Transmembrane</keyword>
<evidence type="ECO:0000313" key="3">
    <source>
        <dbReference type="EMBL" id="GAA4562382.1"/>
    </source>
</evidence>
<name>A0ABP8S4Z2_9ACTN</name>
<feature type="transmembrane region" description="Helical" evidence="2">
    <location>
        <begin position="85"/>
        <end position="104"/>
    </location>
</feature>
<comment type="caution">
    <text evidence="3">The sequence shown here is derived from an EMBL/GenBank/DDBJ whole genome shotgun (WGS) entry which is preliminary data.</text>
</comment>